<evidence type="ECO:0000313" key="2">
    <source>
        <dbReference type="EMBL" id="MBB6165583.1"/>
    </source>
</evidence>
<proteinExistence type="predicted"/>
<accession>A0A7X0D2Z6</accession>
<dbReference type="Proteomes" id="UP000547879">
    <property type="component" value="Unassembled WGS sequence"/>
</dbReference>
<keyword evidence="1" id="KW-0472">Membrane</keyword>
<organism evidence="2 3">
    <name type="scientific">Rhizobium wenxiniae</name>
    <dbReference type="NCBI Taxonomy" id="1737357"/>
    <lineage>
        <taxon>Bacteria</taxon>
        <taxon>Pseudomonadati</taxon>
        <taxon>Pseudomonadota</taxon>
        <taxon>Alphaproteobacteria</taxon>
        <taxon>Hyphomicrobiales</taxon>
        <taxon>Rhizobiaceae</taxon>
        <taxon>Rhizobium/Agrobacterium group</taxon>
        <taxon>Rhizobium</taxon>
    </lineage>
</organism>
<comment type="caution">
    <text evidence="2">The sequence shown here is derived from an EMBL/GenBank/DDBJ whole genome shotgun (WGS) entry which is preliminary data.</text>
</comment>
<dbReference type="AlphaFoldDB" id="A0A7X0D2Z6"/>
<gene>
    <name evidence="2" type="ORF">HNQ72_005431</name>
</gene>
<dbReference type="EMBL" id="JACHEG010000010">
    <property type="protein sequence ID" value="MBB6165583.1"/>
    <property type="molecule type" value="Genomic_DNA"/>
</dbReference>
<sequence length="48" mass="5507">MKFLERRPLVTTFIFSIAIIASVYVVQTWMTDRFGYVDGKAPITEPPT</sequence>
<reference evidence="2 3" key="1">
    <citation type="submission" date="2020-08" db="EMBL/GenBank/DDBJ databases">
        <title>Genomic Encyclopedia of Type Strains, Phase IV (KMG-IV): sequencing the most valuable type-strain genomes for metagenomic binning, comparative biology and taxonomic classification.</title>
        <authorList>
            <person name="Goeker M."/>
        </authorList>
    </citation>
    <scope>NUCLEOTIDE SEQUENCE [LARGE SCALE GENOMIC DNA]</scope>
    <source>
        <strain evidence="2 3">DSM 100734</strain>
    </source>
</reference>
<protein>
    <submittedName>
        <fullName evidence="2">Uncharacterized protein</fullName>
    </submittedName>
</protein>
<keyword evidence="1" id="KW-0812">Transmembrane</keyword>
<evidence type="ECO:0000256" key="1">
    <source>
        <dbReference type="SAM" id="Phobius"/>
    </source>
</evidence>
<keyword evidence="1" id="KW-1133">Transmembrane helix</keyword>
<name>A0A7X0D2Z6_9HYPH</name>
<keyword evidence="3" id="KW-1185">Reference proteome</keyword>
<feature type="transmembrane region" description="Helical" evidence="1">
    <location>
        <begin position="12"/>
        <end position="30"/>
    </location>
</feature>
<evidence type="ECO:0000313" key="3">
    <source>
        <dbReference type="Proteomes" id="UP000547879"/>
    </source>
</evidence>